<dbReference type="AlphaFoldDB" id="A0A285ZZL3"/>
<protein>
    <submittedName>
        <fullName evidence="1">Uncharacterized protein</fullName>
    </submittedName>
</protein>
<sequence>MNVTQKANQGLLMLSNLNQFFKKNITSKYFFSEKIKNKKSL</sequence>
<keyword evidence="2" id="KW-1185">Reference proteome</keyword>
<reference evidence="2" key="1">
    <citation type="submission" date="2017-09" db="EMBL/GenBank/DDBJ databases">
        <authorList>
            <person name="Varghese N."/>
            <person name="Submissions S."/>
        </authorList>
    </citation>
    <scope>NUCLEOTIDE SEQUENCE [LARGE SCALE GENOMIC DNA]</scope>
    <source>
        <strain evidence="2">CGMCC 1.12803</strain>
    </source>
</reference>
<proteinExistence type="predicted"/>
<name>A0A285ZZL3_9SPHI</name>
<evidence type="ECO:0000313" key="2">
    <source>
        <dbReference type="Proteomes" id="UP000219281"/>
    </source>
</evidence>
<organism evidence="1 2">
    <name type="scientific">Pedobacter xixiisoli</name>
    <dbReference type="NCBI Taxonomy" id="1476464"/>
    <lineage>
        <taxon>Bacteria</taxon>
        <taxon>Pseudomonadati</taxon>
        <taxon>Bacteroidota</taxon>
        <taxon>Sphingobacteriia</taxon>
        <taxon>Sphingobacteriales</taxon>
        <taxon>Sphingobacteriaceae</taxon>
        <taxon>Pedobacter</taxon>
    </lineage>
</organism>
<evidence type="ECO:0000313" key="1">
    <source>
        <dbReference type="EMBL" id="SOD15077.1"/>
    </source>
</evidence>
<dbReference type="Proteomes" id="UP000219281">
    <property type="component" value="Unassembled WGS sequence"/>
</dbReference>
<accession>A0A285ZZL3</accession>
<gene>
    <name evidence="1" type="ORF">SAMN06297358_2050</name>
</gene>
<dbReference type="EMBL" id="OCMT01000002">
    <property type="protein sequence ID" value="SOD15077.1"/>
    <property type="molecule type" value="Genomic_DNA"/>
</dbReference>